<dbReference type="AlphaFoldDB" id="A8XA57"/>
<dbReference type="CTD" id="8583670"/>
<reference evidence="1 2" key="1">
    <citation type="journal article" date="2003" name="PLoS Biol.">
        <title>The genome sequence of Caenorhabditis briggsae: a platform for comparative genomics.</title>
        <authorList>
            <person name="Stein L.D."/>
            <person name="Bao Z."/>
            <person name="Blasiar D."/>
            <person name="Blumenthal T."/>
            <person name="Brent M.R."/>
            <person name="Chen N."/>
            <person name="Chinwalla A."/>
            <person name="Clarke L."/>
            <person name="Clee C."/>
            <person name="Coghlan A."/>
            <person name="Coulson A."/>
            <person name="D'Eustachio P."/>
            <person name="Fitch D.H."/>
            <person name="Fulton L.A."/>
            <person name="Fulton R.E."/>
            <person name="Griffiths-Jones S."/>
            <person name="Harris T.W."/>
            <person name="Hillier L.W."/>
            <person name="Kamath R."/>
            <person name="Kuwabara P.E."/>
            <person name="Mardis E.R."/>
            <person name="Marra M.A."/>
            <person name="Miner T.L."/>
            <person name="Minx P."/>
            <person name="Mullikin J.C."/>
            <person name="Plumb R.W."/>
            <person name="Rogers J."/>
            <person name="Schein J.E."/>
            <person name="Sohrmann M."/>
            <person name="Spieth J."/>
            <person name="Stajich J.E."/>
            <person name="Wei C."/>
            <person name="Willey D."/>
            <person name="Wilson R.K."/>
            <person name="Durbin R."/>
            <person name="Waterston R.H."/>
        </authorList>
    </citation>
    <scope>NUCLEOTIDE SEQUENCE [LARGE SCALE GENOMIC DNA]</scope>
    <source>
        <strain evidence="1 2">AF16</strain>
    </source>
</reference>
<sequence length="33" mass="3931">MDRADLYEKNEAVAQQRRDVVNYYFSGESCEFP</sequence>
<dbReference type="InParanoid" id="A8XA57"/>
<reference evidence="1 2" key="2">
    <citation type="journal article" date="2011" name="PLoS Genet.">
        <title>Caenorhabditis briggsae recombinant inbred line genotypes reveal inter-strain incompatibility and the evolution of recombination.</title>
        <authorList>
            <person name="Ross J.A."/>
            <person name="Koboldt D.C."/>
            <person name="Staisch J.E."/>
            <person name="Chamberlin H.M."/>
            <person name="Gupta B.P."/>
            <person name="Miller R.D."/>
            <person name="Baird S.E."/>
            <person name="Haag E.S."/>
        </authorList>
    </citation>
    <scope>NUCLEOTIDE SEQUENCE [LARGE SCALE GENOMIC DNA]</scope>
    <source>
        <strain evidence="1 2">AF16</strain>
    </source>
</reference>
<dbReference type="WormBase" id="CBG10006">
    <property type="protein sequence ID" value="CBP16770"/>
    <property type="gene ID" value="WBGene00031494"/>
</dbReference>
<organism evidence="1 2">
    <name type="scientific">Caenorhabditis briggsae</name>
    <dbReference type="NCBI Taxonomy" id="6238"/>
    <lineage>
        <taxon>Eukaryota</taxon>
        <taxon>Metazoa</taxon>
        <taxon>Ecdysozoa</taxon>
        <taxon>Nematoda</taxon>
        <taxon>Chromadorea</taxon>
        <taxon>Rhabditida</taxon>
        <taxon>Rhabditina</taxon>
        <taxon>Rhabditomorpha</taxon>
        <taxon>Rhabditoidea</taxon>
        <taxon>Rhabditidae</taxon>
        <taxon>Peloderinae</taxon>
        <taxon>Caenorhabditis</taxon>
    </lineage>
</organism>
<evidence type="ECO:0000313" key="3">
    <source>
        <dbReference type="WormBase" id="CBG10006"/>
    </source>
</evidence>
<name>A8XA57_CAEBR</name>
<gene>
    <name evidence="1 3" type="ORF">CBG10006</name>
    <name evidence="1" type="ORF">CBG_10006</name>
</gene>
<proteinExistence type="predicted"/>
<evidence type="ECO:0000313" key="2">
    <source>
        <dbReference type="Proteomes" id="UP000008549"/>
    </source>
</evidence>
<dbReference type="GeneID" id="8583670"/>
<accession>A8XA57</accession>
<dbReference type="Proteomes" id="UP000008549">
    <property type="component" value="Unassembled WGS sequence"/>
</dbReference>
<dbReference type="RefSeq" id="XP_002641676.2">
    <property type="nucleotide sequence ID" value="XM_002641630.2"/>
</dbReference>
<keyword evidence="2" id="KW-1185">Reference proteome</keyword>
<protein>
    <submittedName>
        <fullName evidence="1">Protein CBG10006</fullName>
    </submittedName>
</protein>
<dbReference type="HOGENOM" id="CLU_3385246_0_0_1"/>
<evidence type="ECO:0000313" key="1">
    <source>
        <dbReference type="EMBL" id="CAP29525.2"/>
    </source>
</evidence>
<dbReference type="EMBL" id="HE601459">
    <property type="protein sequence ID" value="CAP29525.2"/>
    <property type="molecule type" value="Genomic_DNA"/>
</dbReference>
<dbReference type="KEGG" id="cbr:CBG_10006"/>